<dbReference type="Proteomes" id="UP000271974">
    <property type="component" value="Unassembled WGS sequence"/>
</dbReference>
<keyword evidence="2" id="KW-1185">Reference proteome</keyword>
<evidence type="ECO:0000313" key="1">
    <source>
        <dbReference type="EMBL" id="RUS70116.1"/>
    </source>
</evidence>
<dbReference type="EMBL" id="RQTK01001487">
    <property type="protein sequence ID" value="RUS70116.1"/>
    <property type="molecule type" value="Genomic_DNA"/>
</dbReference>
<reference evidence="1 2" key="1">
    <citation type="submission" date="2019-01" db="EMBL/GenBank/DDBJ databases">
        <title>A draft genome assembly of the solar-powered sea slug Elysia chlorotica.</title>
        <authorList>
            <person name="Cai H."/>
            <person name="Li Q."/>
            <person name="Fang X."/>
            <person name="Li J."/>
            <person name="Curtis N.E."/>
            <person name="Altenburger A."/>
            <person name="Shibata T."/>
            <person name="Feng M."/>
            <person name="Maeda T."/>
            <person name="Schwartz J.A."/>
            <person name="Shigenobu S."/>
            <person name="Lundholm N."/>
            <person name="Nishiyama T."/>
            <person name="Yang H."/>
            <person name="Hasebe M."/>
            <person name="Li S."/>
            <person name="Pierce S.K."/>
            <person name="Wang J."/>
        </authorList>
    </citation>
    <scope>NUCLEOTIDE SEQUENCE [LARGE SCALE GENOMIC DNA]</scope>
    <source>
        <strain evidence="1">EC2010</strain>
        <tissue evidence="1">Whole organism of an adult</tissue>
    </source>
</reference>
<proteinExistence type="predicted"/>
<sequence>MTQVPGVVITVDGDFLGRTQFSTADLSSTPSGPDLKAIAAALHMDLDLYALWLTIINTEDSAAGSESCKDVNRNFKQVCTTDDSQAQAIKVCGQIYTDQKLRECLDYQGLTAEFMNHIFKDCMRAICEKDRVWCKVTKSHIMERHCKVPRSLAQFDCDSLKDVEHLEPNSTSDLAEQTEHSFYRLHHQLPVPE</sequence>
<protein>
    <submittedName>
        <fullName evidence="1">Uncharacterized protein</fullName>
    </submittedName>
</protein>
<evidence type="ECO:0000313" key="2">
    <source>
        <dbReference type="Proteomes" id="UP000271974"/>
    </source>
</evidence>
<gene>
    <name evidence="1" type="ORF">EGW08_022117</name>
</gene>
<dbReference type="AlphaFoldDB" id="A0A3S0Z3W9"/>
<organism evidence="1 2">
    <name type="scientific">Elysia chlorotica</name>
    <name type="common">Eastern emerald elysia</name>
    <name type="synonym">Sea slug</name>
    <dbReference type="NCBI Taxonomy" id="188477"/>
    <lineage>
        <taxon>Eukaryota</taxon>
        <taxon>Metazoa</taxon>
        <taxon>Spiralia</taxon>
        <taxon>Lophotrochozoa</taxon>
        <taxon>Mollusca</taxon>
        <taxon>Gastropoda</taxon>
        <taxon>Heterobranchia</taxon>
        <taxon>Euthyneura</taxon>
        <taxon>Panpulmonata</taxon>
        <taxon>Sacoglossa</taxon>
        <taxon>Placobranchoidea</taxon>
        <taxon>Plakobranchidae</taxon>
        <taxon>Elysia</taxon>
    </lineage>
</organism>
<comment type="caution">
    <text evidence="1">The sequence shown here is derived from an EMBL/GenBank/DDBJ whole genome shotgun (WGS) entry which is preliminary data.</text>
</comment>
<accession>A0A3S0Z3W9</accession>
<name>A0A3S0Z3W9_ELYCH</name>